<accession>A0AAW9QQU6</accession>
<organism evidence="1 2">
    <name type="scientific">Pannus brasiliensis CCIBt3594</name>
    <dbReference type="NCBI Taxonomy" id="1427578"/>
    <lineage>
        <taxon>Bacteria</taxon>
        <taxon>Bacillati</taxon>
        <taxon>Cyanobacteriota</taxon>
        <taxon>Cyanophyceae</taxon>
        <taxon>Oscillatoriophycideae</taxon>
        <taxon>Chroococcales</taxon>
        <taxon>Microcystaceae</taxon>
        <taxon>Pannus</taxon>
    </lineage>
</organism>
<dbReference type="Proteomes" id="UP001328733">
    <property type="component" value="Unassembled WGS sequence"/>
</dbReference>
<dbReference type="AlphaFoldDB" id="A0AAW9QQU6"/>
<dbReference type="RefSeq" id="WP_332863843.1">
    <property type="nucleotide sequence ID" value="NZ_JBAFSM010000006.1"/>
</dbReference>
<protein>
    <submittedName>
        <fullName evidence="1">Uncharacterized protein</fullName>
    </submittedName>
</protein>
<proteinExistence type="predicted"/>
<name>A0AAW9QQU6_9CHRO</name>
<keyword evidence="2" id="KW-1185">Reference proteome</keyword>
<comment type="caution">
    <text evidence="1">The sequence shown here is derived from an EMBL/GenBank/DDBJ whole genome shotgun (WGS) entry which is preliminary data.</text>
</comment>
<gene>
    <name evidence="1" type="ORF">V0288_04580</name>
</gene>
<dbReference type="EMBL" id="JBAFSM010000006">
    <property type="protein sequence ID" value="MEG3436387.1"/>
    <property type="molecule type" value="Genomic_DNA"/>
</dbReference>
<reference evidence="1 2" key="1">
    <citation type="submission" date="2024-01" db="EMBL/GenBank/DDBJ databases">
        <title>Genomic insights into the taxonomy and metabolism of the cyanobacterium Pannus brasiliensis CCIBt3594.</title>
        <authorList>
            <person name="Machado M."/>
            <person name="Botero N.B."/>
            <person name="Andreote A.P.D."/>
            <person name="Feitosa A.M.T."/>
            <person name="Popin R."/>
            <person name="Sivonen K."/>
            <person name="Fiore M.F."/>
        </authorList>
    </citation>
    <scope>NUCLEOTIDE SEQUENCE [LARGE SCALE GENOMIC DNA]</scope>
    <source>
        <strain evidence="1 2">CCIBt3594</strain>
    </source>
</reference>
<evidence type="ECO:0000313" key="1">
    <source>
        <dbReference type="EMBL" id="MEG3436387.1"/>
    </source>
</evidence>
<sequence length="85" mass="9961">MTVLSSSEWVRYHEKCTARAKHGKLARLSAGFYYTRSPKGHLLKIFQIDEGYYEGWWLVESANIYAYSDPVATLREAKEIAWNWD</sequence>
<evidence type="ECO:0000313" key="2">
    <source>
        <dbReference type="Proteomes" id="UP001328733"/>
    </source>
</evidence>